<dbReference type="AlphaFoldDB" id="A9A7K3"/>
<sequence>MINEDIVNELVWKLKYAGVNMDPLKESHVRAALKEFIENVEQESVKLTLNHLNSPGSPVYNAVENIIRRTR</sequence>
<reference evidence="1" key="1">
    <citation type="submission" date="2007-10" db="EMBL/GenBank/DDBJ databases">
        <title>Complete sequence of Methanococcus maripaludis C6.</title>
        <authorList>
            <consortium name="US DOE Joint Genome Institute"/>
            <person name="Copeland A."/>
            <person name="Lucas S."/>
            <person name="Lapidus A."/>
            <person name="Barry K."/>
            <person name="Glavina del Rio T."/>
            <person name="Dalin E."/>
            <person name="Tice H."/>
            <person name="Pitluck S."/>
            <person name="Clum A."/>
            <person name="Schmutz J."/>
            <person name="Larimer F."/>
            <person name="Land M."/>
            <person name="Hauser L."/>
            <person name="Kyrpides N."/>
            <person name="Mikhailova N."/>
            <person name="Sieprawska-Lupa M."/>
            <person name="Whitman W.B."/>
            <person name="Richardson P."/>
        </authorList>
    </citation>
    <scope>NUCLEOTIDE SEQUENCE [LARGE SCALE GENOMIC DNA]</scope>
    <source>
        <strain evidence="1">C6</strain>
    </source>
</reference>
<dbReference type="HOGENOM" id="CLU_2730416_0_0_2"/>
<accession>A9A7K3</accession>
<protein>
    <submittedName>
        <fullName evidence="1">Uncharacterized protein</fullName>
    </submittedName>
</protein>
<gene>
    <name evidence="1" type="ordered locus">MmarC6_0127</name>
</gene>
<name>A9A7K3_METM6</name>
<dbReference type="KEGG" id="mmx:MmarC6_0127"/>
<dbReference type="EMBL" id="CP000867">
    <property type="protein sequence ID" value="ABX00951.1"/>
    <property type="molecule type" value="Genomic_DNA"/>
</dbReference>
<organism evidence="1">
    <name type="scientific">Methanococcus maripaludis (strain C6 / ATCC BAA-1332)</name>
    <dbReference type="NCBI Taxonomy" id="444158"/>
    <lineage>
        <taxon>Archaea</taxon>
        <taxon>Methanobacteriati</taxon>
        <taxon>Methanobacteriota</taxon>
        <taxon>Methanomada group</taxon>
        <taxon>Methanococci</taxon>
        <taxon>Methanococcales</taxon>
        <taxon>Methanococcaceae</taxon>
        <taxon>Methanococcus</taxon>
    </lineage>
</organism>
<evidence type="ECO:0000313" key="1">
    <source>
        <dbReference type="EMBL" id="ABX00951.1"/>
    </source>
</evidence>
<dbReference type="STRING" id="444158.MmarC6_0127"/>
<proteinExistence type="predicted"/>